<dbReference type="Gene3D" id="3.30.420.10">
    <property type="entry name" value="Ribonuclease H-like superfamily/Ribonuclease H"/>
    <property type="match status" value="1"/>
</dbReference>
<dbReference type="PANTHER" id="PTHR30231">
    <property type="entry name" value="DNA POLYMERASE III SUBUNIT EPSILON"/>
    <property type="match status" value="1"/>
</dbReference>
<dbReference type="EMBL" id="DXEV01000133">
    <property type="protein sequence ID" value="HIX57150.1"/>
    <property type="molecule type" value="Genomic_DNA"/>
</dbReference>
<dbReference type="SMART" id="SM00479">
    <property type="entry name" value="EXOIII"/>
    <property type="match status" value="1"/>
</dbReference>
<dbReference type="GO" id="GO:0003676">
    <property type="term" value="F:nucleic acid binding"/>
    <property type="evidence" value="ECO:0007669"/>
    <property type="project" value="InterPro"/>
</dbReference>
<dbReference type="GO" id="GO:0005829">
    <property type="term" value="C:cytosol"/>
    <property type="evidence" value="ECO:0007669"/>
    <property type="project" value="TreeGrafter"/>
</dbReference>
<reference evidence="4" key="2">
    <citation type="submission" date="2021-04" db="EMBL/GenBank/DDBJ databases">
        <authorList>
            <person name="Gilroy R."/>
        </authorList>
    </citation>
    <scope>NUCLEOTIDE SEQUENCE</scope>
    <source>
        <strain evidence="4">USASDec5-558</strain>
    </source>
</reference>
<feature type="domain" description="Exonuclease" evidence="3">
    <location>
        <begin position="49"/>
        <end position="215"/>
    </location>
</feature>
<dbReference type="SUPFAM" id="SSF53098">
    <property type="entry name" value="Ribonuclease H-like"/>
    <property type="match status" value="1"/>
</dbReference>
<accession>A0A9D1WDQ6</accession>
<dbReference type="AlphaFoldDB" id="A0A9D1WDQ6"/>
<evidence type="ECO:0000256" key="1">
    <source>
        <dbReference type="ARBA" id="ARBA00022722"/>
    </source>
</evidence>
<evidence type="ECO:0000256" key="2">
    <source>
        <dbReference type="ARBA" id="ARBA00022839"/>
    </source>
</evidence>
<comment type="caution">
    <text evidence="4">The sequence shown here is derived from an EMBL/GenBank/DDBJ whole genome shotgun (WGS) entry which is preliminary data.</text>
</comment>
<proteinExistence type="predicted"/>
<dbReference type="PANTHER" id="PTHR30231:SF37">
    <property type="entry name" value="EXODEOXYRIBONUCLEASE 10"/>
    <property type="match status" value="1"/>
</dbReference>
<sequence length="295" mass="33999">MFPLDRLSEIQQRPQDFKLLERVPLTRDDVLTRLPIVLQAAEPNERLISVVFLDTETTGMSPVKDKIIELGLVRCTVSLDRKLILSVDRVYDAYEDPKVPIPEEITRLTGINDDMVRGKAFNQEEVLAFFADHPLTVAHNAKFDRPFFDRRFSSLGDLAWACSQNEIDWHMLGYGGYKLEFLVQSSGYFYDAHRACNDCLALCFLMVQMPDALEMLLTNSLQLVYKIEAVNSPFNVKDLLKEQGYRWDSAQKLWYIQVVSPEEAVAQLNYLQSIYPEALNHVKITSYSAQDRYRS</sequence>
<gene>
    <name evidence="4" type="ORF">H9850_06730</name>
</gene>
<keyword evidence="1" id="KW-0540">Nuclease</keyword>
<keyword evidence="2" id="KW-0269">Exonuclease</keyword>
<evidence type="ECO:0000313" key="5">
    <source>
        <dbReference type="Proteomes" id="UP000886829"/>
    </source>
</evidence>
<organism evidence="4 5">
    <name type="scientific">Candidatus Anaerobiospirillum pullistercoris</name>
    <dbReference type="NCBI Taxonomy" id="2838452"/>
    <lineage>
        <taxon>Bacteria</taxon>
        <taxon>Pseudomonadati</taxon>
        <taxon>Pseudomonadota</taxon>
        <taxon>Gammaproteobacteria</taxon>
        <taxon>Aeromonadales</taxon>
        <taxon>Succinivibrionaceae</taxon>
        <taxon>Anaerobiospirillum</taxon>
    </lineage>
</organism>
<dbReference type="InterPro" id="IPR013520">
    <property type="entry name" value="Ribonucl_H"/>
</dbReference>
<dbReference type="Pfam" id="PF00929">
    <property type="entry name" value="RNase_T"/>
    <property type="match status" value="1"/>
</dbReference>
<protein>
    <submittedName>
        <fullName evidence="4">DNA polymerase III subunit epsilon</fullName>
    </submittedName>
</protein>
<dbReference type="NCBIfam" id="NF006615">
    <property type="entry name" value="PRK09182.1"/>
    <property type="match status" value="1"/>
</dbReference>
<dbReference type="InterPro" id="IPR012337">
    <property type="entry name" value="RNaseH-like_sf"/>
</dbReference>
<name>A0A9D1WDQ6_9GAMM</name>
<reference evidence="4" key="1">
    <citation type="journal article" date="2021" name="PeerJ">
        <title>Extensive microbial diversity within the chicken gut microbiome revealed by metagenomics and culture.</title>
        <authorList>
            <person name="Gilroy R."/>
            <person name="Ravi A."/>
            <person name="Getino M."/>
            <person name="Pursley I."/>
            <person name="Horton D.L."/>
            <person name="Alikhan N.F."/>
            <person name="Baker D."/>
            <person name="Gharbi K."/>
            <person name="Hall N."/>
            <person name="Watson M."/>
            <person name="Adriaenssens E.M."/>
            <person name="Foster-Nyarko E."/>
            <person name="Jarju S."/>
            <person name="Secka A."/>
            <person name="Antonio M."/>
            <person name="Oren A."/>
            <person name="Chaudhuri R.R."/>
            <person name="La Ragione R."/>
            <person name="Hildebrand F."/>
            <person name="Pallen M.J."/>
        </authorList>
    </citation>
    <scope>NUCLEOTIDE SEQUENCE</scope>
    <source>
        <strain evidence="4">USASDec5-558</strain>
    </source>
</reference>
<keyword evidence="2" id="KW-0378">Hydrolase</keyword>
<evidence type="ECO:0000313" key="4">
    <source>
        <dbReference type="EMBL" id="HIX57150.1"/>
    </source>
</evidence>
<evidence type="ECO:0000259" key="3">
    <source>
        <dbReference type="SMART" id="SM00479"/>
    </source>
</evidence>
<dbReference type="CDD" id="cd06127">
    <property type="entry name" value="DEDDh"/>
    <property type="match status" value="1"/>
</dbReference>
<dbReference type="InterPro" id="IPR036397">
    <property type="entry name" value="RNaseH_sf"/>
</dbReference>
<dbReference type="Proteomes" id="UP000886829">
    <property type="component" value="Unassembled WGS sequence"/>
</dbReference>
<dbReference type="GO" id="GO:0045004">
    <property type="term" value="P:DNA replication proofreading"/>
    <property type="evidence" value="ECO:0007669"/>
    <property type="project" value="TreeGrafter"/>
</dbReference>
<dbReference type="GO" id="GO:0008408">
    <property type="term" value="F:3'-5' exonuclease activity"/>
    <property type="evidence" value="ECO:0007669"/>
    <property type="project" value="TreeGrafter"/>
</dbReference>